<evidence type="ECO:0000313" key="1">
    <source>
        <dbReference type="EMBL" id="RMI85014.1"/>
    </source>
</evidence>
<organism evidence="1 2">
    <name type="scientific">Staphylococcus pseudoxylosus</name>
    <dbReference type="NCBI Taxonomy" id="2282419"/>
    <lineage>
        <taxon>Bacteria</taxon>
        <taxon>Bacillati</taxon>
        <taxon>Bacillota</taxon>
        <taxon>Bacilli</taxon>
        <taxon>Bacillales</taxon>
        <taxon>Staphylococcaceae</taxon>
        <taxon>Staphylococcus</taxon>
    </lineage>
</organism>
<name>A0AAQ0MHM9_9STAP</name>
<accession>A0AAQ0MHM9</accession>
<protein>
    <submittedName>
        <fullName evidence="1">Uncharacterized protein</fullName>
    </submittedName>
</protein>
<dbReference type="AlphaFoldDB" id="A0AAQ0MHM9"/>
<dbReference type="RefSeq" id="WP_122064608.1">
    <property type="nucleotide sequence ID" value="NZ_JAHCSS010000011.1"/>
</dbReference>
<proteinExistence type="predicted"/>
<reference evidence="1 2" key="1">
    <citation type="submission" date="2018-10" db="EMBL/GenBank/DDBJ databases">
        <title>Staphylococcus pseudoxylosus sp. nov., isolated from bovine mastitis.</title>
        <authorList>
            <person name="Macfadyen A.C."/>
            <person name="Leroy S."/>
            <person name="Harrison E.M."/>
            <person name="Parkhill J."/>
            <person name="Holmes M.A."/>
            <person name="Paterson G.K."/>
        </authorList>
    </citation>
    <scope>NUCLEOTIDE SEQUENCE [LARGE SCALE GENOMIC DNA]</scope>
    <source>
        <strain evidence="1 2">S04009</strain>
    </source>
</reference>
<comment type="caution">
    <text evidence="1">The sequence shown here is derived from an EMBL/GenBank/DDBJ whole genome shotgun (WGS) entry which is preliminary data.</text>
</comment>
<gene>
    <name evidence="1" type="ORF">D9V42_09155</name>
</gene>
<dbReference type="Proteomes" id="UP000269505">
    <property type="component" value="Unassembled WGS sequence"/>
</dbReference>
<keyword evidence="2" id="KW-1185">Reference proteome</keyword>
<evidence type="ECO:0000313" key="2">
    <source>
        <dbReference type="Proteomes" id="UP000269505"/>
    </source>
</evidence>
<sequence length="190" mass="20488">MANEPIIFMKDDNDVNFYPLCHIEGLQGVPDGLTDLNIDGIKDDISGVSTNVNDLQIQLNSLKDLVANIPTVSDTGWKDITLATGIEIYSSGTVPQARLITLNNTSFLSVKGAVKGITSSSGVTIGSLNSFISSKISTNLYFVQNTSIVSGKPNFTRMSINTSGIITMQNSSIDSPTSTQWYPLHHTFIL</sequence>
<dbReference type="EMBL" id="RCVN01000008">
    <property type="protein sequence ID" value="RMI85014.1"/>
    <property type="molecule type" value="Genomic_DNA"/>
</dbReference>